<keyword evidence="2" id="KW-0479">Metal-binding</keyword>
<evidence type="ECO:0000256" key="7">
    <source>
        <dbReference type="ARBA" id="ARBA00061084"/>
    </source>
</evidence>
<feature type="region of interest" description="Disordered" evidence="9">
    <location>
        <begin position="66"/>
        <end position="188"/>
    </location>
</feature>
<reference evidence="11 12" key="1">
    <citation type="journal article" date="2018" name="MBio">
        <title>Comparative Genomics Reveals the Core Gene Toolbox for the Fungus-Insect Symbiosis.</title>
        <authorList>
            <person name="Wang Y."/>
            <person name="Stata M."/>
            <person name="Wang W."/>
            <person name="Stajich J.E."/>
            <person name="White M.M."/>
            <person name="Moncalvo J.M."/>
        </authorList>
    </citation>
    <scope>NUCLEOTIDE SEQUENCE [LARGE SCALE GENOMIC DNA]</scope>
    <source>
        <strain evidence="11 12">SC-DP-2</strain>
    </source>
</reference>
<evidence type="ECO:0000313" key="12">
    <source>
        <dbReference type="Proteomes" id="UP000245609"/>
    </source>
</evidence>
<dbReference type="FunFam" id="3.30.1490.490:FF:000001">
    <property type="entry name" value="cell growth-regulating nucleolar protein-like"/>
    <property type="match status" value="1"/>
</dbReference>
<keyword evidence="12" id="KW-1185">Reference proteome</keyword>
<accession>A0A2T9ZLE9</accession>
<dbReference type="Gene3D" id="3.30.1490.490">
    <property type="match status" value="1"/>
</dbReference>
<evidence type="ECO:0000256" key="9">
    <source>
        <dbReference type="SAM" id="MobiDB-lite"/>
    </source>
</evidence>
<dbReference type="GO" id="GO:0000122">
    <property type="term" value="P:negative regulation of transcription by RNA polymerase II"/>
    <property type="evidence" value="ECO:0007669"/>
    <property type="project" value="TreeGrafter"/>
</dbReference>
<name>A0A2T9ZLE9_9FUNG</name>
<comment type="subcellular location">
    <subcellularLocation>
        <location evidence="1">Nucleus</location>
    </subcellularLocation>
</comment>
<dbReference type="GO" id="GO:0005730">
    <property type="term" value="C:nucleolus"/>
    <property type="evidence" value="ECO:0007669"/>
    <property type="project" value="TreeGrafter"/>
</dbReference>
<dbReference type="InterPro" id="IPR039999">
    <property type="entry name" value="LYAR"/>
</dbReference>
<feature type="compositionally biased region" description="Polar residues" evidence="9">
    <location>
        <begin position="146"/>
        <end position="178"/>
    </location>
</feature>
<comment type="similarity">
    <text evidence="7">Belongs to the UPF0743 family.</text>
</comment>
<dbReference type="Proteomes" id="UP000245609">
    <property type="component" value="Unassembled WGS sequence"/>
</dbReference>
<dbReference type="STRING" id="133381.A0A2T9ZLE9"/>
<protein>
    <recommendedName>
        <fullName evidence="10">Zinc finger C2H2 LYAR-type domain-containing protein</fullName>
    </recommendedName>
</protein>
<keyword evidence="3" id="KW-0677">Repeat</keyword>
<evidence type="ECO:0000256" key="6">
    <source>
        <dbReference type="ARBA" id="ARBA00023242"/>
    </source>
</evidence>
<dbReference type="Pfam" id="PF08790">
    <property type="entry name" value="zf-LYAR"/>
    <property type="match status" value="1"/>
</dbReference>
<dbReference type="InterPro" id="IPR014898">
    <property type="entry name" value="Znf_C2H2_LYAR"/>
</dbReference>
<evidence type="ECO:0000256" key="3">
    <source>
        <dbReference type="ARBA" id="ARBA00022737"/>
    </source>
</evidence>
<feature type="domain" description="Zinc finger C2H2 LYAR-type" evidence="10">
    <location>
        <begin position="30"/>
        <end position="57"/>
    </location>
</feature>
<dbReference type="PANTHER" id="PTHR13100">
    <property type="entry name" value="CELL GROWTH-REGULATING NUCLEOLAR PROTEIN LYAR"/>
    <property type="match status" value="1"/>
</dbReference>
<dbReference type="EMBL" id="MBFS01000006">
    <property type="protein sequence ID" value="PVV05423.1"/>
    <property type="molecule type" value="Genomic_DNA"/>
</dbReference>
<evidence type="ECO:0000256" key="4">
    <source>
        <dbReference type="ARBA" id="ARBA00022771"/>
    </source>
</evidence>
<gene>
    <name evidence="11" type="ORF">BB560_000056</name>
</gene>
<dbReference type="InterPro" id="IPR036236">
    <property type="entry name" value="Znf_C2H2_sf"/>
</dbReference>
<organism evidence="11 12">
    <name type="scientific">Smittium megazygosporum</name>
    <dbReference type="NCBI Taxonomy" id="133381"/>
    <lineage>
        <taxon>Eukaryota</taxon>
        <taxon>Fungi</taxon>
        <taxon>Fungi incertae sedis</taxon>
        <taxon>Zoopagomycota</taxon>
        <taxon>Kickxellomycotina</taxon>
        <taxon>Harpellomycetes</taxon>
        <taxon>Harpellales</taxon>
        <taxon>Legeriomycetaceae</taxon>
        <taxon>Smittium</taxon>
    </lineage>
</organism>
<sequence>MVSFVCNHCQETIKKPKLDFHKQRCRFASFSCIDCGVDFQGVSYRDHTSCISENEKYMKKLYQPKNNNKEQTQQSNNGKNNKQQKKRSNGNKQAENPTQKRKSGDLFLRESNNNTAVQLSKKAKKVQSEQEEEMKNLGMDPEGLPLTQTKPNESAEPSQKTNKSTSGKTDGKQNANGNKSKKPKPDQQKSLFENTLKQLVQESVAKNKSFNLKKFESKVLEKLVKDGHSGIPKKQIKKIVKNAKISLVNDNFVLEF</sequence>
<keyword evidence="5" id="KW-0862">Zinc</keyword>
<dbReference type="PROSITE" id="PS51804">
    <property type="entry name" value="ZF_C2HC_LYAR"/>
    <property type="match status" value="2"/>
</dbReference>
<evidence type="ECO:0000256" key="1">
    <source>
        <dbReference type="ARBA" id="ARBA00004123"/>
    </source>
</evidence>
<evidence type="ECO:0000256" key="8">
    <source>
        <dbReference type="PROSITE-ProRule" id="PRU01145"/>
    </source>
</evidence>
<dbReference type="AlphaFoldDB" id="A0A2T9ZLE9"/>
<evidence type="ECO:0000256" key="2">
    <source>
        <dbReference type="ARBA" id="ARBA00022723"/>
    </source>
</evidence>
<comment type="caution">
    <text evidence="11">The sequence shown here is derived from an EMBL/GenBank/DDBJ whole genome shotgun (WGS) entry which is preliminary data.</text>
</comment>
<dbReference type="PANTHER" id="PTHR13100:SF10">
    <property type="entry name" value="CELL GROWTH-REGULATING NUCLEOLAR PROTEIN"/>
    <property type="match status" value="1"/>
</dbReference>
<dbReference type="GO" id="GO:0006364">
    <property type="term" value="P:rRNA processing"/>
    <property type="evidence" value="ECO:0007669"/>
    <property type="project" value="TreeGrafter"/>
</dbReference>
<evidence type="ECO:0000256" key="5">
    <source>
        <dbReference type="ARBA" id="ARBA00022833"/>
    </source>
</evidence>
<proteinExistence type="inferred from homology"/>
<keyword evidence="4 8" id="KW-0863">Zinc-finger</keyword>
<dbReference type="GO" id="GO:0008270">
    <property type="term" value="F:zinc ion binding"/>
    <property type="evidence" value="ECO:0007669"/>
    <property type="project" value="UniProtKB-KW"/>
</dbReference>
<evidence type="ECO:0000313" key="11">
    <source>
        <dbReference type="EMBL" id="PVV05423.1"/>
    </source>
</evidence>
<evidence type="ECO:0000259" key="10">
    <source>
        <dbReference type="Pfam" id="PF08790"/>
    </source>
</evidence>
<keyword evidence="6" id="KW-0539">Nucleus</keyword>
<dbReference type="GO" id="GO:0003677">
    <property type="term" value="F:DNA binding"/>
    <property type="evidence" value="ECO:0007669"/>
    <property type="project" value="InterPro"/>
</dbReference>
<dbReference type="SUPFAM" id="SSF57667">
    <property type="entry name" value="beta-beta-alpha zinc fingers"/>
    <property type="match status" value="2"/>
</dbReference>
<dbReference type="OrthoDB" id="21474at2759"/>